<dbReference type="Pfam" id="PF01784">
    <property type="entry name" value="DUF34_NIF3"/>
    <property type="match status" value="1"/>
</dbReference>
<name>A0A318XN66_9FIRM</name>
<dbReference type="GO" id="GO:0005737">
    <property type="term" value="C:cytoplasm"/>
    <property type="evidence" value="ECO:0007669"/>
    <property type="project" value="TreeGrafter"/>
</dbReference>
<gene>
    <name evidence="5" type="ORF">LY28_02411</name>
</gene>
<feature type="binding site" evidence="4">
    <location>
        <position position="231"/>
    </location>
    <ligand>
        <name>a divalent metal cation</name>
        <dbReference type="ChEBI" id="CHEBI:60240"/>
        <label>1</label>
    </ligand>
</feature>
<dbReference type="InterPro" id="IPR002678">
    <property type="entry name" value="DUF34/NIF3"/>
</dbReference>
<dbReference type="PANTHER" id="PTHR13799:SF14">
    <property type="entry name" value="GTP CYCLOHYDROLASE 1 TYPE 2 HOMOLOG"/>
    <property type="match status" value="1"/>
</dbReference>
<keyword evidence="6" id="KW-1185">Reference proteome</keyword>
<comment type="similarity">
    <text evidence="1">Belongs to the GTP cyclohydrolase I type 2/NIF3 family.</text>
</comment>
<evidence type="ECO:0000313" key="6">
    <source>
        <dbReference type="Proteomes" id="UP000248132"/>
    </source>
</evidence>
<dbReference type="Proteomes" id="UP000248132">
    <property type="component" value="Unassembled WGS sequence"/>
</dbReference>
<feature type="binding site" evidence="4">
    <location>
        <position position="227"/>
    </location>
    <ligand>
        <name>a divalent metal cation</name>
        <dbReference type="ChEBI" id="CHEBI:60240"/>
        <label>1</label>
    </ligand>
</feature>
<dbReference type="GO" id="GO:0046872">
    <property type="term" value="F:metal ion binding"/>
    <property type="evidence" value="ECO:0007669"/>
    <property type="project" value="UniProtKB-KW"/>
</dbReference>
<organism evidence="5 6">
    <name type="scientific">Ruminiclostridium sufflavum DSM 19573</name>
    <dbReference type="NCBI Taxonomy" id="1121337"/>
    <lineage>
        <taxon>Bacteria</taxon>
        <taxon>Bacillati</taxon>
        <taxon>Bacillota</taxon>
        <taxon>Clostridia</taxon>
        <taxon>Eubacteriales</taxon>
        <taxon>Oscillospiraceae</taxon>
        <taxon>Ruminiclostridium</taxon>
    </lineage>
</organism>
<dbReference type="InterPro" id="IPR036069">
    <property type="entry name" value="DUF34/NIF3_sf"/>
</dbReference>
<feature type="binding site" evidence="4">
    <location>
        <position position="103"/>
    </location>
    <ligand>
        <name>a divalent metal cation</name>
        <dbReference type="ChEBI" id="CHEBI:60240"/>
        <label>1</label>
    </ligand>
</feature>
<feature type="binding site" evidence="4">
    <location>
        <position position="64"/>
    </location>
    <ligand>
        <name>a divalent metal cation</name>
        <dbReference type="ChEBI" id="CHEBI:60240"/>
        <label>2</label>
    </ligand>
</feature>
<evidence type="ECO:0000256" key="3">
    <source>
        <dbReference type="ARBA" id="ARBA00022723"/>
    </source>
</evidence>
<proteinExistence type="inferred from homology"/>
<dbReference type="AlphaFoldDB" id="A0A318XN66"/>
<comment type="caution">
    <text evidence="5">The sequence shown here is derived from an EMBL/GenBank/DDBJ whole genome shotgun (WGS) entry which is preliminary data.</text>
</comment>
<dbReference type="SUPFAM" id="SSF102705">
    <property type="entry name" value="NIF3 (NGG1p interacting factor 3)-like"/>
    <property type="match status" value="1"/>
</dbReference>
<dbReference type="RefSeq" id="WP_110462429.1">
    <property type="nucleotide sequence ID" value="NZ_QKMR01000014.1"/>
</dbReference>
<keyword evidence="3 4" id="KW-0479">Metal-binding</keyword>
<feature type="binding site" evidence="4">
    <location>
        <position position="65"/>
    </location>
    <ligand>
        <name>a divalent metal cation</name>
        <dbReference type="ChEBI" id="CHEBI:60240"/>
        <label>1</label>
    </ligand>
</feature>
<dbReference type="FunFam" id="3.40.1390.30:FF:000001">
    <property type="entry name" value="GTP cyclohydrolase 1 type 2"/>
    <property type="match status" value="1"/>
</dbReference>
<dbReference type="OrthoDB" id="9792792at2"/>
<evidence type="ECO:0000256" key="2">
    <source>
        <dbReference type="ARBA" id="ARBA00022112"/>
    </source>
</evidence>
<sequence length="264" mass="29115">MNTGEILDFINELAPFKYAEAWDNVGLMVGSRKCSVNKILLCMDVTEKVVEESIDKEANLIISHHPFLFSKLKSVDFDTMTGQQISRLIKNDINVISAHTNLDVAEGGVNDTLAEAVGLTECTNLKPYIPEGFEIDLGLGKAGRLSRELSFDEFICSIKKKLNIQNLRITGTQPKTVRRAATFCGSFDGDLDSIRQQDVDVLITGDVKYHTALAARELGLCVIDAGHFASEHLIVNKLKSLLENNFTGIEILCSTMEGDPFIFA</sequence>
<accession>A0A318XN66</accession>
<dbReference type="Gene3D" id="3.40.1390.30">
    <property type="entry name" value="NIF3 (NGG1p interacting factor 3)-like"/>
    <property type="match status" value="2"/>
</dbReference>
<protein>
    <recommendedName>
        <fullName evidence="2">GTP cyclohydrolase 1 type 2 homolog</fullName>
    </recommendedName>
</protein>
<dbReference type="NCBIfam" id="TIGR00486">
    <property type="entry name" value="YbgI_SA1388"/>
    <property type="match status" value="1"/>
</dbReference>
<dbReference type="EMBL" id="QKMR01000014">
    <property type="protein sequence ID" value="PYG87029.1"/>
    <property type="molecule type" value="Genomic_DNA"/>
</dbReference>
<evidence type="ECO:0000256" key="4">
    <source>
        <dbReference type="PIRSR" id="PIRSR602678-1"/>
    </source>
</evidence>
<evidence type="ECO:0000313" key="5">
    <source>
        <dbReference type="EMBL" id="PYG87029.1"/>
    </source>
</evidence>
<dbReference type="PANTHER" id="PTHR13799">
    <property type="entry name" value="NGG1 INTERACTING FACTOR 3"/>
    <property type="match status" value="1"/>
</dbReference>
<evidence type="ECO:0000256" key="1">
    <source>
        <dbReference type="ARBA" id="ARBA00006964"/>
    </source>
</evidence>
<reference evidence="5 6" key="1">
    <citation type="submission" date="2018-06" db="EMBL/GenBank/DDBJ databases">
        <title>Genomic Encyclopedia of Type Strains, Phase I: the one thousand microbial genomes (KMG-I) project.</title>
        <authorList>
            <person name="Kyrpides N."/>
        </authorList>
    </citation>
    <scope>NUCLEOTIDE SEQUENCE [LARGE SCALE GENOMIC DNA]</scope>
    <source>
        <strain evidence="5 6">DSM 19573</strain>
    </source>
</reference>